<evidence type="ECO:0000313" key="1">
    <source>
        <dbReference type="EMBL" id="AFY86368.1"/>
    </source>
</evidence>
<organism evidence="1 2">
    <name type="scientific">Chroococcidiopsis thermalis (strain PCC 7203)</name>
    <dbReference type="NCBI Taxonomy" id="251229"/>
    <lineage>
        <taxon>Bacteria</taxon>
        <taxon>Bacillati</taxon>
        <taxon>Cyanobacteriota</taxon>
        <taxon>Cyanophyceae</taxon>
        <taxon>Chroococcidiopsidales</taxon>
        <taxon>Chroococcidiopsidaceae</taxon>
        <taxon>Chroococcidiopsis</taxon>
    </lineage>
</organism>
<sequence>MNVEQARSLPQARSLLYKSFRTAIAPRRSIISPCPMMLAASRSASLDAMSYTQMAIAEEHQRHNYLILERLEKYFILQTVQLSYSLSCDKSISRYRIELSFLLLTSILYARNICVKYNIELSGRKEWSCAVREGKEQMQCW</sequence>
<dbReference type="KEGG" id="cthe:Chro_0822"/>
<evidence type="ECO:0000313" key="2">
    <source>
        <dbReference type="Proteomes" id="UP000010384"/>
    </source>
</evidence>
<dbReference type="AlphaFoldDB" id="K9TVF5"/>
<dbReference type="STRING" id="251229.Chro_0822"/>
<dbReference type="Proteomes" id="UP000010384">
    <property type="component" value="Chromosome"/>
</dbReference>
<reference evidence="1 2" key="1">
    <citation type="submission" date="2012-06" db="EMBL/GenBank/DDBJ databases">
        <title>Finished chromosome of genome of Chroococcidiopsis thermalis PCC 7203.</title>
        <authorList>
            <consortium name="US DOE Joint Genome Institute"/>
            <person name="Gugger M."/>
            <person name="Coursin T."/>
            <person name="Rippka R."/>
            <person name="Tandeau De Marsac N."/>
            <person name="Huntemann M."/>
            <person name="Wei C.-L."/>
            <person name="Han J."/>
            <person name="Detter J.C."/>
            <person name="Han C."/>
            <person name="Tapia R."/>
            <person name="Davenport K."/>
            <person name="Daligault H."/>
            <person name="Erkkila T."/>
            <person name="Gu W."/>
            <person name="Munk A.C.C."/>
            <person name="Teshima H."/>
            <person name="Xu Y."/>
            <person name="Chain P."/>
            <person name="Chen A."/>
            <person name="Krypides N."/>
            <person name="Mavromatis K."/>
            <person name="Markowitz V."/>
            <person name="Szeto E."/>
            <person name="Ivanova N."/>
            <person name="Mikhailova N."/>
            <person name="Ovchinnikova G."/>
            <person name="Pagani I."/>
            <person name="Pati A."/>
            <person name="Goodwin L."/>
            <person name="Peters L."/>
            <person name="Pitluck S."/>
            <person name="Woyke T."/>
            <person name="Kerfeld C."/>
        </authorList>
    </citation>
    <scope>NUCLEOTIDE SEQUENCE [LARGE SCALE GENOMIC DNA]</scope>
    <source>
        <strain evidence="1 2">PCC 7203</strain>
    </source>
</reference>
<dbReference type="HOGENOM" id="CLU_1821954_0_0_3"/>
<dbReference type="InParanoid" id="K9TVF5"/>
<keyword evidence="2" id="KW-1185">Reference proteome</keyword>
<dbReference type="EMBL" id="CP003597">
    <property type="protein sequence ID" value="AFY86368.1"/>
    <property type="molecule type" value="Genomic_DNA"/>
</dbReference>
<protein>
    <submittedName>
        <fullName evidence="1">Uncharacterized protein</fullName>
    </submittedName>
</protein>
<accession>K9TVF5</accession>
<proteinExistence type="predicted"/>
<gene>
    <name evidence="1" type="ORF">Chro_0822</name>
</gene>
<name>K9TVF5_CHRTP</name>